<dbReference type="InterPro" id="IPR036249">
    <property type="entry name" value="Thioredoxin-like_sf"/>
</dbReference>
<dbReference type="SUPFAM" id="SSF52833">
    <property type="entry name" value="Thioredoxin-like"/>
    <property type="match status" value="1"/>
</dbReference>
<gene>
    <name evidence="7" type="ORF">E2I00_007409</name>
</gene>
<evidence type="ECO:0000256" key="3">
    <source>
        <dbReference type="ARBA" id="ARBA00047960"/>
    </source>
</evidence>
<dbReference type="PANTHER" id="PTHR42943">
    <property type="entry name" value="GLUTATHIONE S-TRANSFERASE KAPPA"/>
    <property type="match status" value="1"/>
</dbReference>
<dbReference type="GO" id="GO:0004364">
    <property type="term" value="F:glutathione transferase activity"/>
    <property type="evidence" value="ECO:0007669"/>
    <property type="project" value="UniProtKB-UniRule"/>
</dbReference>
<organism evidence="7 8">
    <name type="scientific">Balaenoptera physalus</name>
    <name type="common">Fin whale</name>
    <name type="synonym">Balaena physalus</name>
    <dbReference type="NCBI Taxonomy" id="9770"/>
    <lineage>
        <taxon>Eukaryota</taxon>
        <taxon>Metazoa</taxon>
        <taxon>Chordata</taxon>
        <taxon>Craniata</taxon>
        <taxon>Vertebrata</taxon>
        <taxon>Euteleostomi</taxon>
        <taxon>Mammalia</taxon>
        <taxon>Eutheria</taxon>
        <taxon>Laurasiatheria</taxon>
        <taxon>Artiodactyla</taxon>
        <taxon>Whippomorpha</taxon>
        <taxon>Cetacea</taxon>
        <taxon>Mysticeti</taxon>
        <taxon>Balaenopteridae</taxon>
        <taxon>Balaenoptera</taxon>
    </lineage>
</organism>
<name>A0A6A1Q4T3_BALPH</name>
<dbReference type="FunFam" id="3.40.30.10:FF:000096">
    <property type="entry name" value="Glutathione S-transferase kappa"/>
    <property type="match status" value="1"/>
</dbReference>
<dbReference type="PIRSF" id="PIRSF006386">
    <property type="entry name" value="HCCAis_GSTk"/>
    <property type="match status" value="1"/>
</dbReference>
<protein>
    <recommendedName>
        <fullName evidence="4">Glutathione S-transferase kappa</fullName>
        <ecNumber evidence="4">2.5.1.18</ecNumber>
    </recommendedName>
</protein>
<reference evidence="7 8" key="1">
    <citation type="journal article" date="2019" name="PLoS ONE">
        <title>Genomic analyses reveal an absence of contemporary introgressive admixture between fin whales and blue whales, despite known hybrids.</title>
        <authorList>
            <person name="Westbury M.V."/>
            <person name="Petersen B."/>
            <person name="Lorenzen E.D."/>
        </authorList>
    </citation>
    <scope>NUCLEOTIDE SEQUENCE [LARGE SCALE GENOMIC DNA]</scope>
    <source>
        <strain evidence="7">FinWhale-01</strain>
    </source>
</reference>
<dbReference type="Gene3D" id="3.40.30.10">
    <property type="entry name" value="Glutaredoxin"/>
    <property type="match status" value="2"/>
</dbReference>
<proteinExistence type="inferred from homology"/>
<evidence type="ECO:0000313" key="8">
    <source>
        <dbReference type="Proteomes" id="UP000437017"/>
    </source>
</evidence>
<comment type="similarity">
    <text evidence="1 4">Belongs to the GST superfamily. Kappa family.</text>
</comment>
<dbReference type="EMBL" id="SGJD01000814">
    <property type="protein sequence ID" value="KAB0403392.1"/>
    <property type="molecule type" value="Genomic_DNA"/>
</dbReference>
<comment type="catalytic activity">
    <reaction evidence="3 4">
        <text>RX + glutathione = an S-substituted glutathione + a halide anion + H(+)</text>
        <dbReference type="Rhea" id="RHEA:16437"/>
        <dbReference type="ChEBI" id="CHEBI:15378"/>
        <dbReference type="ChEBI" id="CHEBI:16042"/>
        <dbReference type="ChEBI" id="CHEBI:17792"/>
        <dbReference type="ChEBI" id="CHEBI:57925"/>
        <dbReference type="ChEBI" id="CHEBI:90779"/>
        <dbReference type="EC" id="2.5.1.18"/>
    </reaction>
</comment>
<sequence length="203" mass="22773">MGPLPRTLELFYDVLSPYSWLAFEVLCRYKNIWNVSLQLRPTLIAGIMKDSGNRPPALLPRKALYVKNDVRLLGQHLQVPIHLPKDFFFVVFEKGSLTAMRFLTVDEDITEPQSILAAAEKAGMSMGQAQELLERVSTPQVKNQLKETTEAACKYGAFGLPVTVAHLDDETYMLFGSDRMELLAHLLGEKWMGPVPPAVTARL</sequence>
<dbReference type="EC" id="2.5.1.18" evidence="4"/>
<dbReference type="PANTHER" id="PTHR42943:SF2">
    <property type="entry name" value="GLUTATHIONE S-TRANSFERASE KAPPA 1"/>
    <property type="match status" value="1"/>
</dbReference>
<dbReference type="GO" id="GO:0006749">
    <property type="term" value="P:glutathione metabolic process"/>
    <property type="evidence" value="ECO:0007669"/>
    <property type="project" value="TreeGrafter"/>
</dbReference>
<evidence type="ECO:0000259" key="6">
    <source>
        <dbReference type="Pfam" id="PF01323"/>
    </source>
</evidence>
<dbReference type="Proteomes" id="UP000437017">
    <property type="component" value="Unassembled WGS sequence"/>
</dbReference>
<comment type="caution">
    <text evidence="7">The sequence shown here is derived from an EMBL/GenBank/DDBJ whole genome shotgun (WGS) entry which is preliminary data.</text>
</comment>
<dbReference type="GO" id="GO:0004602">
    <property type="term" value="F:glutathione peroxidase activity"/>
    <property type="evidence" value="ECO:0007669"/>
    <property type="project" value="TreeGrafter"/>
</dbReference>
<evidence type="ECO:0000313" key="7">
    <source>
        <dbReference type="EMBL" id="KAB0403392.1"/>
    </source>
</evidence>
<keyword evidence="8" id="KW-1185">Reference proteome</keyword>
<dbReference type="InterPro" id="IPR051924">
    <property type="entry name" value="GST_Kappa/NadH"/>
</dbReference>
<dbReference type="Pfam" id="PF01323">
    <property type="entry name" value="DSBA"/>
    <property type="match status" value="1"/>
</dbReference>
<feature type="domain" description="DSBA-like thioredoxin" evidence="6">
    <location>
        <begin position="7"/>
        <end position="187"/>
    </location>
</feature>
<evidence type="ECO:0000256" key="4">
    <source>
        <dbReference type="PIRNR" id="PIRNR006386"/>
    </source>
</evidence>
<evidence type="ECO:0000256" key="1">
    <source>
        <dbReference type="ARBA" id="ARBA00006494"/>
    </source>
</evidence>
<accession>A0A6A1Q4T3</accession>
<dbReference type="InterPro" id="IPR001853">
    <property type="entry name" value="DSBA-like_thioredoxin_dom"/>
</dbReference>
<dbReference type="OrthoDB" id="4664297at2759"/>
<evidence type="ECO:0000256" key="5">
    <source>
        <dbReference type="PIRSR" id="PIRSR006386-1"/>
    </source>
</evidence>
<dbReference type="InterPro" id="IPR014440">
    <property type="entry name" value="HCCAis_GSTk"/>
</dbReference>
<dbReference type="AlphaFoldDB" id="A0A6A1Q4T3"/>
<feature type="active site" description="Nucleophile" evidence="5">
    <location>
        <position position="16"/>
    </location>
</feature>
<keyword evidence="2 4" id="KW-0808">Transferase</keyword>
<dbReference type="GO" id="GO:0005739">
    <property type="term" value="C:mitochondrion"/>
    <property type="evidence" value="ECO:0007669"/>
    <property type="project" value="TreeGrafter"/>
</dbReference>
<evidence type="ECO:0000256" key="2">
    <source>
        <dbReference type="ARBA" id="ARBA00022679"/>
    </source>
</evidence>
<dbReference type="GO" id="GO:0005777">
    <property type="term" value="C:peroxisome"/>
    <property type="evidence" value="ECO:0007669"/>
    <property type="project" value="TreeGrafter"/>
</dbReference>